<protein>
    <submittedName>
        <fullName evidence="1">Uncharacterized protein</fullName>
    </submittedName>
</protein>
<evidence type="ECO:0000313" key="2">
    <source>
        <dbReference type="Proteomes" id="UP000249016"/>
    </source>
</evidence>
<organism evidence="1 2">
    <name type="scientific">Spirosoma telluris</name>
    <dbReference type="NCBI Taxonomy" id="2183553"/>
    <lineage>
        <taxon>Bacteria</taxon>
        <taxon>Pseudomonadati</taxon>
        <taxon>Bacteroidota</taxon>
        <taxon>Cytophagia</taxon>
        <taxon>Cytophagales</taxon>
        <taxon>Cytophagaceae</taxon>
        <taxon>Spirosoma</taxon>
    </lineage>
</organism>
<gene>
    <name evidence="1" type="ORF">HMF3257_10535</name>
</gene>
<evidence type="ECO:0000313" key="1">
    <source>
        <dbReference type="EMBL" id="RAI74598.1"/>
    </source>
</evidence>
<dbReference type="AlphaFoldDB" id="A0A327NPJ0"/>
<name>A0A327NPJ0_9BACT</name>
<reference evidence="1 2" key="1">
    <citation type="submission" date="2018-06" db="EMBL/GenBank/DDBJ databases">
        <title>Spirosoma sp. HMF3257 Genome sequencing and assembly.</title>
        <authorList>
            <person name="Kang H."/>
            <person name="Cha I."/>
            <person name="Kim H."/>
            <person name="Kang J."/>
            <person name="Joh K."/>
        </authorList>
    </citation>
    <scope>NUCLEOTIDE SEQUENCE [LARGE SCALE GENOMIC DNA]</scope>
    <source>
        <strain evidence="1 2">HMF3257</strain>
    </source>
</reference>
<keyword evidence="2" id="KW-1185">Reference proteome</keyword>
<comment type="caution">
    <text evidence="1">The sequence shown here is derived from an EMBL/GenBank/DDBJ whole genome shotgun (WGS) entry which is preliminary data.</text>
</comment>
<dbReference type="Proteomes" id="UP000249016">
    <property type="component" value="Unassembled WGS sequence"/>
</dbReference>
<proteinExistence type="predicted"/>
<accession>A0A327NPJ0</accession>
<dbReference type="EMBL" id="QLII01000001">
    <property type="protein sequence ID" value="RAI74598.1"/>
    <property type="molecule type" value="Genomic_DNA"/>
</dbReference>
<sequence>MLLLFSAPVLGQTFTVTQIDSIVHRIDSTKGLRNAVVDGYLKRKGNKKLKGGFSDTFWLTPTDNHLVKVERGEALNHYAVRAYYFYNDTLIFVKTSIYESQLARNRISEGEYYFYADVLLKKREKGEQAIKSEVFIKQSQEYLVDAKSIFNL</sequence>